<sequence>MPGCAAEASVLEDLQEIERELLLLARHHILPTSTHKQHGRTLDRSAYLLLSRIEAEGPMTIGQLADAFALDVSTVNRQAAAMLQADLVERIPDPDGGMARKLAVTPQGLARLHADRDVVLRGLGQVLENWSAEDRRCFADLLGRFNITCERENGYPWPRPAPVADR</sequence>
<dbReference type="InterPro" id="IPR039422">
    <property type="entry name" value="MarR/SlyA-like"/>
</dbReference>
<dbReference type="KEGG" id="fal:FRAAL6613"/>
<dbReference type="SUPFAM" id="SSF46785">
    <property type="entry name" value="Winged helix' DNA-binding domain"/>
    <property type="match status" value="1"/>
</dbReference>
<dbReference type="GO" id="GO:0006950">
    <property type="term" value="P:response to stress"/>
    <property type="evidence" value="ECO:0007669"/>
    <property type="project" value="TreeGrafter"/>
</dbReference>
<dbReference type="Gene3D" id="1.10.10.10">
    <property type="entry name" value="Winged helix-like DNA-binding domain superfamily/Winged helix DNA-binding domain"/>
    <property type="match status" value="1"/>
</dbReference>
<accession>Q0RBF0</accession>
<evidence type="ECO:0000313" key="2">
    <source>
        <dbReference type="EMBL" id="CAJ65236.1"/>
    </source>
</evidence>
<dbReference type="EMBL" id="CT573213">
    <property type="protein sequence ID" value="CAJ65236.1"/>
    <property type="molecule type" value="Genomic_DNA"/>
</dbReference>
<feature type="domain" description="HTH marR-type" evidence="1">
    <location>
        <begin position="37"/>
        <end position="135"/>
    </location>
</feature>
<dbReference type="InterPro" id="IPR036388">
    <property type="entry name" value="WH-like_DNA-bd_sf"/>
</dbReference>
<dbReference type="InterPro" id="IPR000835">
    <property type="entry name" value="HTH_MarR-typ"/>
</dbReference>
<dbReference type="InterPro" id="IPR036390">
    <property type="entry name" value="WH_DNA-bd_sf"/>
</dbReference>
<evidence type="ECO:0000259" key="1">
    <source>
        <dbReference type="SMART" id="SM00347"/>
    </source>
</evidence>
<evidence type="ECO:0000313" key="3">
    <source>
        <dbReference type="Proteomes" id="UP000000657"/>
    </source>
</evidence>
<dbReference type="AlphaFoldDB" id="Q0RBF0"/>
<dbReference type="STRING" id="326424.FRAAL6613"/>
<organism evidence="2 3">
    <name type="scientific">Frankia alni (strain DSM 45986 / CECT 9034 / ACN14a)</name>
    <dbReference type="NCBI Taxonomy" id="326424"/>
    <lineage>
        <taxon>Bacteria</taxon>
        <taxon>Bacillati</taxon>
        <taxon>Actinomycetota</taxon>
        <taxon>Actinomycetes</taxon>
        <taxon>Frankiales</taxon>
        <taxon>Frankiaceae</taxon>
        <taxon>Frankia</taxon>
    </lineage>
</organism>
<dbReference type="Proteomes" id="UP000000657">
    <property type="component" value="Chromosome"/>
</dbReference>
<protein>
    <submittedName>
        <fullName evidence="2">HTH-type transcriptional regulator</fullName>
    </submittedName>
</protein>
<reference evidence="2 3" key="1">
    <citation type="journal article" date="2007" name="Genome Res.">
        <title>Genome characteristics of facultatively symbiotic Frankia sp. strains reflect host range and host plant biogeography.</title>
        <authorList>
            <person name="Normand P."/>
            <person name="Lapierre P."/>
            <person name="Tisa L.S."/>
            <person name="Gogarten J.P."/>
            <person name="Alloisio N."/>
            <person name="Bagnarol E."/>
            <person name="Bassi C.A."/>
            <person name="Berry A.M."/>
            <person name="Bickhart D.M."/>
            <person name="Choisne N."/>
            <person name="Couloux A."/>
            <person name="Cournoyer B."/>
            <person name="Cruveiller S."/>
            <person name="Daubin V."/>
            <person name="Demange N."/>
            <person name="Francino M.P."/>
            <person name="Goltsman E."/>
            <person name="Huang Y."/>
            <person name="Kopp O.R."/>
            <person name="Labarre L."/>
            <person name="Lapidus A."/>
            <person name="Lavire C."/>
            <person name="Marechal J."/>
            <person name="Martinez M."/>
            <person name="Mastronunzio J.E."/>
            <person name="Mullin B.C."/>
            <person name="Niemann J."/>
            <person name="Pujic P."/>
            <person name="Rawnsley T."/>
            <person name="Rouy Z."/>
            <person name="Schenowitz C."/>
            <person name="Sellstedt A."/>
            <person name="Tavares F."/>
            <person name="Tomkins J.P."/>
            <person name="Vallenet D."/>
            <person name="Valverde C."/>
            <person name="Wall L.G."/>
            <person name="Wang Y."/>
            <person name="Medigue C."/>
            <person name="Benson D.R."/>
        </authorList>
    </citation>
    <scope>NUCLEOTIDE SEQUENCE [LARGE SCALE GENOMIC DNA]</scope>
    <source>
        <strain evidence="3">DSM 45986 / CECT 9034 / ACN14a</strain>
    </source>
</reference>
<dbReference type="GO" id="GO:0003700">
    <property type="term" value="F:DNA-binding transcription factor activity"/>
    <property type="evidence" value="ECO:0007669"/>
    <property type="project" value="InterPro"/>
</dbReference>
<dbReference type="HOGENOM" id="CLU_083287_15_0_11"/>
<dbReference type="PANTHER" id="PTHR33164">
    <property type="entry name" value="TRANSCRIPTIONAL REGULATOR, MARR FAMILY"/>
    <property type="match status" value="1"/>
</dbReference>
<gene>
    <name evidence="2" type="ordered locus">FRAAL6613</name>
</gene>
<name>Q0RBF0_FRAAA</name>
<proteinExistence type="predicted"/>
<dbReference type="Pfam" id="PF01047">
    <property type="entry name" value="MarR"/>
    <property type="match status" value="1"/>
</dbReference>
<dbReference type="PANTHER" id="PTHR33164:SF57">
    <property type="entry name" value="MARR-FAMILY TRANSCRIPTIONAL REGULATOR"/>
    <property type="match status" value="1"/>
</dbReference>
<dbReference type="eggNOG" id="COG1846">
    <property type="taxonomic scope" value="Bacteria"/>
</dbReference>
<keyword evidence="3" id="KW-1185">Reference proteome</keyword>
<dbReference type="SMART" id="SM00347">
    <property type="entry name" value="HTH_MARR"/>
    <property type="match status" value="1"/>
</dbReference>